<reference evidence="1" key="1">
    <citation type="journal article" date="2020" name="Stud. Mycol.">
        <title>101 Dothideomycetes genomes: a test case for predicting lifestyles and emergence of pathogens.</title>
        <authorList>
            <person name="Haridas S."/>
            <person name="Albert R."/>
            <person name="Binder M."/>
            <person name="Bloem J."/>
            <person name="Labutti K."/>
            <person name="Salamov A."/>
            <person name="Andreopoulos B."/>
            <person name="Baker S."/>
            <person name="Barry K."/>
            <person name="Bills G."/>
            <person name="Bluhm B."/>
            <person name="Cannon C."/>
            <person name="Castanera R."/>
            <person name="Culley D."/>
            <person name="Daum C."/>
            <person name="Ezra D."/>
            <person name="Gonzalez J."/>
            <person name="Henrissat B."/>
            <person name="Kuo A."/>
            <person name="Liang C."/>
            <person name="Lipzen A."/>
            <person name="Lutzoni F."/>
            <person name="Magnuson J."/>
            <person name="Mondo S."/>
            <person name="Nolan M."/>
            <person name="Ohm R."/>
            <person name="Pangilinan J."/>
            <person name="Park H.-J."/>
            <person name="Ramirez L."/>
            <person name="Alfaro M."/>
            <person name="Sun H."/>
            <person name="Tritt A."/>
            <person name="Yoshinaga Y."/>
            <person name="Zwiers L.-H."/>
            <person name="Turgeon B."/>
            <person name="Goodwin S."/>
            <person name="Spatafora J."/>
            <person name="Crous P."/>
            <person name="Grigoriev I."/>
        </authorList>
    </citation>
    <scope>NUCLEOTIDE SEQUENCE</scope>
    <source>
        <strain evidence="1">CBS 525.71</strain>
    </source>
</reference>
<proteinExistence type="predicted"/>
<evidence type="ECO:0000313" key="1">
    <source>
        <dbReference type="EMBL" id="KAF2628413.1"/>
    </source>
</evidence>
<keyword evidence="2" id="KW-1185">Reference proteome</keyword>
<organism evidence="1 2">
    <name type="scientific">Macroventuria anomochaeta</name>
    <dbReference type="NCBI Taxonomy" id="301207"/>
    <lineage>
        <taxon>Eukaryota</taxon>
        <taxon>Fungi</taxon>
        <taxon>Dikarya</taxon>
        <taxon>Ascomycota</taxon>
        <taxon>Pezizomycotina</taxon>
        <taxon>Dothideomycetes</taxon>
        <taxon>Pleosporomycetidae</taxon>
        <taxon>Pleosporales</taxon>
        <taxon>Pleosporineae</taxon>
        <taxon>Didymellaceae</taxon>
        <taxon>Macroventuria</taxon>
    </lineage>
</organism>
<dbReference type="EMBL" id="MU006713">
    <property type="protein sequence ID" value="KAF2628413.1"/>
    <property type="molecule type" value="Genomic_DNA"/>
</dbReference>
<dbReference type="Proteomes" id="UP000799754">
    <property type="component" value="Unassembled WGS sequence"/>
</dbReference>
<evidence type="ECO:0000313" key="2">
    <source>
        <dbReference type="Proteomes" id="UP000799754"/>
    </source>
</evidence>
<protein>
    <submittedName>
        <fullName evidence="1">Uncharacterized protein</fullName>
    </submittedName>
</protein>
<gene>
    <name evidence="1" type="ORF">BU25DRAFT_339653</name>
</gene>
<name>A0ACB6S300_9PLEO</name>
<comment type="caution">
    <text evidence="1">The sequence shown here is derived from an EMBL/GenBank/DDBJ whole genome shotgun (WGS) entry which is preliminary data.</text>
</comment>
<sequence>LKQNLVVFLVTPSFAPWLLDDRVFLEKALAKLYQNLPGPLPKVHAICAVVDKLPEAKPVGGDSGRDAVRAEFTFRAKHPPVNETGLEGIAYVVLPAKAEVSAQPNIGGELGCIDFLAHTHTTNQGRHNDRVRVPLANTVFQTGQSSTMINSTWERSVSDDRLELRTRRQIKTVVINLSAEDPKPGKSQLQSYLHQEAAALSIPLIPLTVPRQVDGHMGNIIRGVIGPDGNKITASTELEQVVPQYFKSRDEPAQATSAWALVIPKDKAHICIKDTSRLVSGQLGTNPDFMTSEDHEHWEQKGRELLWQKDPPQWNNMTQEAIAKGARLHKVLSGGGGWGKKAGLLSLDPVPIGAPMPEQPAKESTAEHFDSVDEFSTALKPVVEDGDYIQFFISTATAQGETVSAFEDLKKVEESTGGNAWSWEFGVIPSTIDSIPGGSWQHTGAASEEMVVFRGSFGALTEGGLTLMRGRGVNLKTGIAGKAINTTTIDVPFSRWSAVRLHPRKGIETKRVGDFGKQVKANTGASSNANIDAGNPL</sequence>
<accession>A0ACB6S300</accession>
<feature type="non-terminal residue" evidence="1">
    <location>
        <position position="1"/>
    </location>
</feature>